<accession>A0A9P3PF45</accession>
<reference evidence="7" key="1">
    <citation type="submission" date="2022-07" db="EMBL/GenBank/DDBJ databases">
        <title>The genome of Lyophyllum shimeji provides insight into the initial evolution of ectomycorrhizal fungal genome.</title>
        <authorList>
            <person name="Kobayashi Y."/>
            <person name="Shibata T."/>
            <person name="Hirakawa H."/>
            <person name="Shigenobu S."/>
            <person name="Nishiyama T."/>
            <person name="Yamada A."/>
            <person name="Hasebe M."/>
            <person name="Kawaguchi M."/>
        </authorList>
    </citation>
    <scope>NUCLEOTIDE SEQUENCE</scope>
    <source>
        <strain evidence="7">AT787</strain>
    </source>
</reference>
<comment type="caution">
    <text evidence="7">The sequence shown here is derived from an EMBL/GenBank/DDBJ whole genome shotgun (WGS) entry which is preliminary data.</text>
</comment>
<feature type="transmembrane region" description="Helical" evidence="6">
    <location>
        <begin position="147"/>
        <end position="169"/>
    </location>
</feature>
<proteinExistence type="predicted"/>
<feature type="compositionally biased region" description="Polar residues" evidence="5">
    <location>
        <begin position="418"/>
        <end position="432"/>
    </location>
</feature>
<evidence type="ECO:0000256" key="6">
    <source>
        <dbReference type="SAM" id="Phobius"/>
    </source>
</evidence>
<keyword evidence="4 6" id="KW-0472">Membrane</keyword>
<dbReference type="OrthoDB" id="2576311at2759"/>
<feature type="region of interest" description="Disordered" evidence="5">
    <location>
        <begin position="412"/>
        <end position="444"/>
    </location>
</feature>
<evidence type="ECO:0000256" key="5">
    <source>
        <dbReference type="SAM" id="MobiDB-lite"/>
    </source>
</evidence>
<dbReference type="PANTHER" id="PTHR15549:SF26">
    <property type="entry name" value="AXIAL BUDDING PATTERN PROTEIN 2-RELATED"/>
    <property type="match status" value="1"/>
</dbReference>
<evidence type="ECO:0000256" key="2">
    <source>
        <dbReference type="ARBA" id="ARBA00022692"/>
    </source>
</evidence>
<name>A0A9P3PF45_LYOSH</name>
<evidence type="ECO:0000256" key="3">
    <source>
        <dbReference type="ARBA" id="ARBA00022989"/>
    </source>
</evidence>
<sequence>MATATAVCTETAIESWSYNSLHQSPCLIGAYLGVSATQGNSPLVPWILINSVFYDLISACAACQGREYIRWSEYNANCSKVYTGVFPRSIPSGTRVPHWAYLNPTADDTFNITAAQDVSVLAAPESTAPHNPLAAPLRPLGRQAGPIAGGVVGGVVFLALIGALVFAFYTRRRRLRRTAPSSEVNAFIPAPAPIEPAPMSYTNTGSPYPSVPSPKLYDPSDPSTYPSAATPPGPYNSSSQVLYPNSTGSTYPTNVYPAPATAPAQSGRYTVQAFAQSSNVTRCVPQYDWSINSRNQTPCLVAAYLENVCKPTRVVQVNTIPVGNHYLGPALAQADICTCNVVVYSLISACGGCQGRTFTNWANWTLNCVVSDKETFPMTIPTAVEVPNWAYLNISLTKDNFDPVAAQAAAVSSSPSANQPGTSTAGGHQATFTASHPSTSSSPSHAGAIAGGVVGGIAFIAAVLLCAFWFFLRRHGGGKTRKRAHEKIDLNEGGAAFAAPSTLADATTHPITTRSMSSLPTGQTPSRDNLDPRDFQGAFSPAPSTTMYTTFAGRNSVDSVPYTGSQVTRAAYPYAAEI</sequence>
<evidence type="ECO:0000313" key="8">
    <source>
        <dbReference type="Proteomes" id="UP001063166"/>
    </source>
</evidence>
<dbReference type="AlphaFoldDB" id="A0A9P3PF45"/>
<feature type="compositionally biased region" description="Polar residues" evidence="5">
    <location>
        <begin position="510"/>
        <end position="527"/>
    </location>
</feature>
<organism evidence="7 8">
    <name type="scientific">Lyophyllum shimeji</name>
    <name type="common">Hon-shimeji</name>
    <name type="synonym">Tricholoma shimeji</name>
    <dbReference type="NCBI Taxonomy" id="47721"/>
    <lineage>
        <taxon>Eukaryota</taxon>
        <taxon>Fungi</taxon>
        <taxon>Dikarya</taxon>
        <taxon>Basidiomycota</taxon>
        <taxon>Agaricomycotina</taxon>
        <taxon>Agaricomycetes</taxon>
        <taxon>Agaricomycetidae</taxon>
        <taxon>Agaricales</taxon>
        <taxon>Tricholomatineae</taxon>
        <taxon>Lyophyllaceae</taxon>
        <taxon>Lyophyllum</taxon>
    </lineage>
</organism>
<keyword evidence="2 6" id="KW-0812">Transmembrane</keyword>
<feature type="region of interest" description="Disordered" evidence="5">
    <location>
        <begin position="198"/>
        <end position="237"/>
    </location>
</feature>
<dbReference type="InterPro" id="IPR051694">
    <property type="entry name" value="Immunoregulatory_rcpt-like"/>
</dbReference>
<keyword evidence="8" id="KW-1185">Reference proteome</keyword>
<feature type="compositionally biased region" description="Low complexity" evidence="5">
    <location>
        <begin position="433"/>
        <end position="444"/>
    </location>
</feature>
<dbReference type="GO" id="GO:0071944">
    <property type="term" value="C:cell periphery"/>
    <property type="evidence" value="ECO:0007669"/>
    <property type="project" value="UniProtKB-ARBA"/>
</dbReference>
<feature type="transmembrane region" description="Helical" evidence="6">
    <location>
        <begin position="448"/>
        <end position="472"/>
    </location>
</feature>
<evidence type="ECO:0000256" key="4">
    <source>
        <dbReference type="ARBA" id="ARBA00023136"/>
    </source>
</evidence>
<dbReference type="Proteomes" id="UP001063166">
    <property type="component" value="Unassembled WGS sequence"/>
</dbReference>
<feature type="region of interest" description="Disordered" evidence="5">
    <location>
        <begin position="510"/>
        <end position="542"/>
    </location>
</feature>
<dbReference type="GO" id="GO:0016020">
    <property type="term" value="C:membrane"/>
    <property type="evidence" value="ECO:0007669"/>
    <property type="project" value="UniProtKB-SubCell"/>
</dbReference>
<evidence type="ECO:0000313" key="7">
    <source>
        <dbReference type="EMBL" id="GLB34837.1"/>
    </source>
</evidence>
<gene>
    <name evidence="7" type="ORF">LshimejAT787_0204020</name>
</gene>
<keyword evidence="3 6" id="KW-1133">Transmembrane helix</keyword>
<comment type="subcellular location">
    <subcellularLocation>
        <location evidence="1">Membrane</location>
        <topology evidence="1">Single-pass membrane protein</topology>
    </subcellularLocation>
</comment>
<protein>
    <submittedName>
        <fullName evidence="7">Expressed protein</fullName>
    </submittedName>
</protein>
<dbReference type="EMBL" id="BRPK01000002">
    <property type="protein sequence ID" value="GLB34837.1"/>
    <property type="molecule type" value="Genomic_DNA"/>
</dbReference>
<evidence type="ECO:0000256" key="1">
    <source>
        <dbReference type="ARBA" id="ARBA00004167"/>
    </source>
</evidence>
<dbReference type="PANTHER" id="PTHR15549">
    <property type="entry name" value="PAIRED IMMUNOGLOBULIN-LIKE TYPE 2 RECEPTOR"/>
    <property type="match status" value="1"/>
</dbReference>